<dbReference type="Proteomes" id="UP000284277">
    <property type="component" value="Unassembled WGS sequence"/>
</dbReference>
<dbReference type="SUPFAM" id="SSF52833">
    <property type="entry name" value="Thioredoxin-like"/>
    <property type="match status" value="1"/>
</dbReference>
<comment type="caution">
    <text evidence="2">The sequence shown here is derived from an EMBL/GenBank/DDBJ whole genome shotgun (WGS) entry which is preliminary data.</text>
</comment>
<reference evidence="2 3" key="1">
    <citation type="submission" date="2016-08" db="EMBL/GenBank/DDBJ databases">
        <title>A new outlook on sporulation: Clostridium algidixylanolyticum.</title>
        <authorList>
            <person name="Poppleton D.I."/>
            <person name="Gribaldo S."/>
        </authorList>
    </citation>
    <scope>NUCLEOTIDE SEQUENCE [LARGE SCALE GENOMIC DNA]</scope>
    <source>
        <strain evidence="2 3">SPL73</strain>
    </source>
</reference>
<evidence type="ECO:0000256" key="1">
    <source>
        <dbReference type="PROSITE-ProRule" id="PRU01282"/>
    </source>
</evidence>
<protein>
    <submittedName>
        <fullName evidence="2">ArsC family transcriptional regulator</fullName>
    </submittedName>
</protein>
<evidence type="ECO:0000313" key="3">
    <source>
        <dbReference type="Proteomes" id="UP000284277"/>
    </source>
</evidence>
<dbReference type="Pfam" id="PF03960">
    <property type="entry name" value="ArsC"/>
    <property type="match status" value="1"/>
</dbReference>
<dbReference type="Gene3D" id="3.40.30.10">
    <property type="entry name" value="Glutaredoxin"/>
    <property type="match status" value="1"/>
</dbReference>
<dbReference type="PROSITE" id="PS51353">
    <property type="entry name" value="ARSC"/>
    <property type="match status" value="1"/>
</dbReference>
<name>A0A419T5S6_9FIRM</name>
<dbReference type="AlphaFoldDB" id="A0A419T5S6"/>
<organism evidence="2 3">
    <name type="scientific">Lacrimispora algidixylanolytica</name>
    <dbReference type="NCBI Taxonomy" id="94868"/>
    <lineage>
        <taxon>Bacteria</taxon>
        <taxon>Bacillati</taxon>
        <taxon>Bacillota</taxon>
        <taxon>Clostridia</taxon>
        <taxon>Lachnospirales</taxon>
        <taxon>Lachnospiraceae</taxon>
        <taxon>Lacrimispora</taxon>
    </lineage>
</organism>
<keyword evidence="3" id="KW-1185">Reference proteome</keyword>
<sequence>MSLLFLQYPPCSTCKNAKKWLDSREISYELRNIKEENPNEIELAAWIKKSGLPLKRFFNTSGNIYKEQNLKDLLPGMSEEEQIKLLATNGMLVKRPLIIGEDFILTGFKEEEWIKAFTP</sequence>
<evidence type="ECO:0000313" key="2">
    <source>
        <dbReference type="EMBL" id="RKD32802.1"/>
    </source>
</evidence>
<dbReference type="EMBL" id="MCIA01000009">
    <property type="protein sequence ID" value="RKD32802.1"/>
    <property type="molecule type" value="Genomic_DNA"/>
</dbReference>
<dbReference type="RefSeq" id="WP_120196181.1">
    <property type="nucleotide sequence ID" value="NZ_MCIA01000009.1"/>
</dbReference>
<comment type="similarity">
    <text evidence="1">Belongs to the ArsC family.</text>
</comment>
<dbReference type="InterPro" id="IPR006660">
    <property type="entry name" value="Arsenate_reductase-like"/>
</dbReference>
<proteinExistence type="inferred from homology"/>
<dbReference type="CDD" id="cd03036">
    <property type="entry name" value="ArsC_like"/>
    <property type="match status" value="1"/>
</dbReference>
<dbReference type="NCBIfam" id="TIGR01617">
    <property type="entry name" value="arsC_related"/>
    <property type="match status" value="1"/>
</dbReference>
<dbReference type="OrthoDB" id="9794155at2"/>
<gene>
    <name evidence="2" type="ORF">BET01_16300</name>
</gene>
<dbReference type="PANTHER" id="PTHR30041">
    <property type="entry name" value="ARSENATE REDUCTASE"/>
    <property type="match status" value="1"/>
</dbReference>
<dbReference type="PANTHER" id="PTHR30041:SF8">
    <property type="entry name" value="PROTEIN YFFB"/>
    <property type="match status" value="1"/>
</dbReference>
<accession>A0A419T5S6</accession>
<dbReference type="InterPro" id="IPR006504">
    <property type="entry name" value="Tscrpt_reg_Spx/MgsR"/>
</dbReference>
<dbReference type="InterPro" id="IPR036249">
    <property type="entry name" value="Thioredoxin-like_sf"/>
</dbReference>